<sequence length="190" mass="20311">MPIFRLRAILLSLLPIPLLNKMKVSISTKYLYSLILITIGCFYNAQSIIANGTDWTVSPTITEAGTNYAGTYETSLVSPFQMSLTVTVPALLSSASISARYIPDPTWNNSLGIAVKRLNNGNSLCVLCSVAGGTDYISLAQADVPFFSVHTLLALTSFTDIGLQLRLTGVSVTVPAAAYKAKIQFTIAAP</sequence>
<comment type="caution">
    <text evidence="1">The sequence shown here is derived from an EMBL/GenBank/DDBJ whole genome shotgun (WGS) entry which is preliminary data.</text>
</comment>
<evidence type="ECO:0000313" key="2">
    <source>
        <dbReference type="Proteomes" id="UP000254876"/>
    </source>
</evidence>
<accession>A0A7Z7PVH5</accession>
<gene>
    <name evidence="1" type="ORF">NCTC10588_00627</name>
</gene>
<evidence type="ECO:0000313" key="1">
    <source>
        <dbReference type="EMBL" id="STC96233.1"/>
    </source>
</evidence>
<reference evidence="1 2" key="1">
    <citation type="submission" date="2018-06" db="EMBL/GenBank/DDBJ databases">
        <authorList>
            <consortium name="Pathogen Informatics"/>
            <person name="Doyle S."/>
        </authorList>
    </citation>
    <scope>NUCLEOTIDE SEQUENCE [LARGE SCALE GENOMIC DNA]</scope>
    <source>
        <strain evidence="1 2">NCTC10588</strain>
    </source>
</reference>
<dbReference type="AlphaFoldDB" id="A0A7Z7PVH5"/>
<dbReference type="EMBL" id="UFYD01000001">
    <property type="protein sequence ID" value="STC96233.1"/>
    <property type="molecule type" value="Genomic_DNA"/>
</dbReference>
<name>A0A7Z7PVH5_9FLAO</name>
<proteinExistence type="predicted"/>
<organism evidence="1 2">
    <name type="scientific">Elizabethkingia anophelis</name>
    <dbReference type="NCBI Taxonomy" id="1117645"/>
    <lineage>
        <taxon>Bacteria</taxon>
        <taxon>Pseudomonadati</taxon>
        <taxon>Bacteroidota</taxon>
        <taxon>Flavobacteriia</taxon>
        <taxon>Flavobacteriales</taxon>
        <taxon>Weeksellaceae</taxon>
        <taxon>Elizabethkingia</taxon>
    </lineage>
</organism>
<protein>
    <submittedName>
        <fullName evidence="1">Uncharacterized protein</fullName>
    </submittedName>
</protein>
<dbReference type="Proteomes" id="UP000254876">
    <property type="component" value="Unassembled WGS sequence"/>
</dbReference>